<accession>A0A7Z0VNQ4</accession>
<sequence>MALLKSAVDLCLLRSAPQDLPASNHLLWLLILLNLLVGTAMVLDGRLGLFRAVLENLFGLALMLGVLTAALSIRSRLPRFNQTASATLLSGLLLSLLALPLVAWRHRSESSESELLLLVLFVWSIVVLGHILRHAFEISLNLGIGFALLYTLMAWSIMSHLFPVAV</sequence>
<dbReference type="EMBL" id="MARB01000003">
    <property type="protein sequence ID" value="ODJ89062.1"/>
    <property type="molecule type" value="Genomic_DNA"/>
</dbReference>
<dbReference type="Proteomes" id="UP000094769">
    <property type="component" value="Unassembled WGS sequence"/>
</dbReference>
<gene>
    <name evidence="2" type="ORF">CODIS_06740</name>
</gene>
<feature type="transmembrane region" description="Helical" evidence="1">
    <location>
        <begin position="83"/>
        <end position="103"/>
    </location>
</feature>
<feature type="transmembrane region" description="Helical" evidence="1">
    <location>
        <begin position="57"/>
        <end position="77"/>
    </location>
</feature>
<proteinExistence type="predicted"/>
<dbReference type="AlphaFoldDB" id="A0A7Z0VNQ4"/>
<keyword evidence="1" id="KW-0812">Transmembrane</keyword>
<dbReference type="RefSeq" id="WP_235615116.1">
    <property type="nucleotide sequence ID" value="NZ_MARB01000003.1"/>
</dbReference>
<reference evidence="2 3" key="1">
    <citation type="submission" date="2016-06" db="EMBL/GenBank/DDBJ databases">
        <title>Genome sequence of endosymbiont of Candidatus Endolucinida thiodiazotropha.</title>
        <authorList>
            <person name="Poehlein A."/>
            <person name="Koenig S."/>
            <person name="Heiden S.E."/>
            <person name="Thuermer A."/>
            <person name="Voget S."/>
            <person name="Daniel R."/>
            <person name="Markert S."/>
            <person name="Gros O."/>
            <person name="Schweder T."/>
        </authorList>
    </citation>
    <scope>NUCLEOTIDE SEQUENCE [LARGE SCALE GENOMIC DNA]</scope>
    <source>
        <strain evidence="2 3">COS</strain>
    </source>
</reference>
<name>A0A7Z0VNQ4_9GAMM</name>
<protein>
    <submittedName>
        <fullName evidence="2">Uncharacterized protein</fullName>
    </submittedName>
</protein>
<feature type="transmembrane region" description="Helical" evidence="1">
    <location>
        <begin position="138"/>
        <end position="158"/>
    </location>
</feature>
<comment type="caution">
    <text evidence="2">The sequence shown here is derived from an EMBL/GenBank/DDBJ whole genome shotgun (WGS) entry which is preliminary data.</text>
</comment>
<keyword evidence="1" id="KW-1133">Transmembrane helix</keyword>
<organism evidence="2 3">
    <name type="scientific">Candidatus Thiodiazotropha endolucinida</name>
    <dbReference type="NCBI Taxonomy" id="1655433"/>
    <lineage>
        <taxon>Bacteria</taxon>
        <taxon>Pseudomonadati</taxon>
        <taxon>Pseudomonadota</taxon>
        <taxon>Gammaproteobacteria</taxon>
        <taxon>Chromatiales</taxon>
        <taxon>Sedimenticolaceae</taxon>
        <taxon>Candidatus Thiodiazotropha</taxon>
    </lineage>
</organism>
<evidence type="ECO:0000313" key="2">
    <source>
        <dbReference type="EMBL" id="ODJ89062.1"/>
    </source>
</evidence>
<feature type="transmembrane region" description="Helical" evidence="1">
    <location>
        <begin position="115"/>
        <end position="132"/>
    </location>
</feature>
<keyword evidence="3" id="KW-1185">Reference proteome</keyword>
<evidence type="ECO:0000256" key="1">
    <source>
        <dbReference type="SAM" id="Phobius"/>
    </source>
</evidence>
<evidence type="ECO:0000313" key="3">
    <source>
        <dbReference type="Proteomes" id="UP000094769"/>
    </source>
</evidence>
<keyword evidence="1" id="KW-0472">Membrane</keyword>
<feature type="transmembrane region" description="Helical" evidence="1">
    <location>
        <begin position="26"/>
        <end position="45"/>
    </location>
</feature>